<proteinExistence type="predicted"/>
<evidence type="ECO:0000259" key="1">
    <source>
        <dbReference type="SMART" id="SM00382"/>
    </source>
</evidence>
<dbReference type="SUPFAM" id="SSF52540">
    <property type="entry name" value="P-loop containing nucleoside triphosphate hydrolases"/>
    <property type="match status" value="1"/>
</dbReference>
<dbReference type="SMART" id="SM00382">
    <property type="entry name" value="AAA"/>
    <property type="match status" value="1"/>
</dbReference>
<evidence type="ECO:0000313" key="3">
    <source>
        <dbReference type="EMBL" id="KYG08528.1"/>
    </source>
</evidence>
<dbReference type="PANTHER" id="PTHR43581:SF4">
    <property type="entry name" value="ATP_GTP PHOSPHATASE"/>
    <property type="match status" value="1"/>
</dbReference>
<dbReference type="AlphaFoldDB" id="A0A150TVK7"/>
<dbReference type="InterPro" id="IPR051396">
    <property type="entry name" value="Bact_Antivir_Def_Nuclease"/>
</dbReference>
<dbReference type="Proteomes" id="UP000075502">
    <property type="component" value="Unassembled WGS sequence"/>
</dbReference>
<dbReference type="GO" id="GO:0005524">
    <property type="term" value="F:ATP binding"/>
    <property type="evidence" value="ECO:0007669"/>
    <property type="project" value="InterPro"/>
</dbReference>
<dbReference type="Pfam" id="PF13175">
    <property type="entry name" value="AAA_15"/>
    <property type="match status" value="1"/>
</dbReference>
<dbReference type="Gene3D" id="3.40.50.300">
    <property type="entry name" value="P-loop containing nucleotide triphosphate hydrolases"/>
    <property type="match status" value="2"/>
</dbReference>
<evidence type="ECO:0000313" key="4">
    <source>
        <dbReference type="Proteomes" id="UP000075502"/>
    </source>
</evidence>
<evidence type="ECO:0000313" key="2">
    <source>
        <dbReference type="EMBL" id="KYF56312.1"/>
    </source>
</evidence>
<dbReference type="InterPro" id="IPR041685">
    <property type="entry name" value="AAA_GajA/Old/RecF-like"/>
</dbReference>
<accession>A0A150TVK7</accession>
<protein>
    <recommendedName>
        <fullName evidence="1">AAA+ ATPase domain-containing protein</fullName>
    </recommendedName>
</protein>
<organism evidence="3 4">
    <name type="scientific">Sorangium cellulosum</name>
    <name type="common">Polyangium cellulosum</name>
    <dbReference type="NCBI Taxonomy" id="56"/>
    <lineage>
        <taxon>Bacteria</taxon>
        <taxon>Pseudomonadati</taxon>
        <taxon>Myxococcota</taxon>
        <taxon>Polyangia</taxon>
        <taxon>Polyangiales</taxon>
        <taxon>Polyangiaceae</taxon>
        <taxon>Sorangium</taxon>
    </lineage>
</organism>
<dbReference type="InterPro" id="IPR027417">
    <property type="entry name" value="P-loop_NTPase"/>
</dbReference>
<dbReference type="Proteomes" id="UP000075604">
    <property type="component" value="Unassembled WGS sequence"/>
</dbReference>
<feature type="domain" description="AAA+ ATPase" evidence="1">
    <location>
        <begin position="31"/>
        <end position="365"/>
    </location>
</feature>
<name>A0A150TVK7_SORCE</name>
<dbReference type="Pfam" id="PF13304">
    <property type="entry name" value="AAA_21"/>
    <property type="match status" value="1"/>
</dbReference>
<dbReference type="EMBL" id="JEME01000956">
    <property type="protein sequence ID" value="KYG08528.1"/>
    <property type="molecule type" value="Genomic_DNA"/>
</dbReference>
<comment type="caution">
    <text evidence="3">The sequence shown here is derived from an EMBL/GenBank/DDBJ whole genome shotgun (WGS) entry which is preliminary data.</text>
</comment>
<evidence type="ECO:0000313" key="5">
    <source>
        <dbReference type="Proteomes" id="UP000075604"/>
    </source>
</evidence>
<gene>
    <name evidence="2" type="ORF">BE04_25670</name>
    <name evidence="3" type="ORF">BE21_23165</name>
</gene>
<reference evidence="4 5" key="1">
    <citation type="submission" date="2014-02" db="EMBL/GenBank/DDBJ databases">
        <title>The small core and large imbalanced accessory genome model reveals a collaborative survival strategy of Sorangium cellulosum strains in nature.</title>
        <authorList>
            <person name="Han K."/>
            <person name="Peng R."/>
            <person name="Blom J."/>
            <person name="Li Y.-Z."/>
        </authorList>
    </citation>
    <scope>NUCLEOTIDE SEQUENCE [LARGE SCALE GENOMIC DNA]</scope>
    <source>
        <strain evidence="3 4">So0007-03</strain>
        <strain evidence="2 5">So0157-18</strain>
    </source>
</reference>
<dbReference type="GO" id="GO:0016887">
    <property type="term" value="F:ATP hydrolysis activity"/>
    <property type="evidence" value="ECO:0007669"/>
    <property type="project" value="InterPro"/>
</dbReference>
<dbReference type="InterPro" id="IPR003593">
    <property type="entry name" value="AAA+_ATPase"/>
</dbReference>
<dbReference type="InterPro" id="IPR003959">
    <property type="entry name" value="ATPase_AAA_core"/>
</dbReference>
<sequence>MKISRATIENFKKFAPPGVELDFKNKATGDVADRYLILGDNASGKTTILQAIALTLSLAQRKIPDIRHFGWTGWAPERYFVHGDPIVELTVEFEDDEIAATQEAARRWWDLVSPTSHESFREPGDSRVVTLRLEGARVRTTGSAREIYQFRGRSYVAASVRNDAKVRALFSRLPGVFWYDQFRNIALSGARELSEREASDPAPPNETGVRFETAVARLDTILKIWHRSREQRGPHPERDYLGELEALYRTAFPGRSFAGLETLFDGPTPADDRFVLKDGGRTYTLSEMSAGEQSVFPVLFEFVRQQIHRSVVLIDEIDLNLHPPLAQTLLGLLPRLGEDNQFLFTTHARAVSTLVSPHTIHRLPEGRPCL</sequence>
<dbReference type="PANTHER" id="PTHR43581">
    <property type="entry name" value="ATP/GTP PHOSPHATASE"/>
    <property type="match status" value="1"/>
</dbReference>
<dbReference type="EMBL" id="JELX01002175">
    <property type="protein sequence ID" value="KYF56312.1"/>
    <property type="molecule type" value="Genomic_DNA"/>
</dbReference>